<reference evidence="1 4" key="2">
    <citation type="submission" date="2017-05" db="EMBL/GenBank/DDBJ databases">
        <authorList>
            <person name="Lin X.B."/>
            <person name="Stothard P."/>
            <person name="Tasseva G."/>
            <person name="Walter J."/>
        </authorList>
    </citation>
    <scope>NUCLEOTIDE SEQUENCE [LARGE SCALE GENOMIC DNA]</scope>
    <source>
        <strain evidence="1 4">609u</strain>
    </source>
</reference>
<protein>
    <recommendedName>
        <fullName evidence="5">Nucleotide modification associated domain-containing protein</fullName>
    </recommendedName>
</protein>
<accession>A0A256LEL9</accession>
<dbReference type="Proteomes" id="UP000216316">
    <property type="component" value="Unassembled WGS sequence"/>
</dbReference>
<keyword evidence="4" id="KW-1185">Reference proteome</keyword>
<evidence type="ECO:0000313" key="1">
    <source>
        <dbReference type="EMBL" id="OYR87351.1"/>
    </source>
</evidence>
<dbReference type="EMBL" id="NGNX01000033">
    <property type="protein sequence ID" value="OYR90972.1"/>
    <property type="molecule type" value="Genomic_DNA"/>
</dbReference>
<comment type="caution">
    <text evidence="2">The sequence shown here is derived from an EMBL/GenBank/DDBJ whole genome shotgun (WGS) entry which is preliminary data.</text>
</comment>
<evidence type="ECO:0000313" key="4">
    <source>
        <dbReference type="Proteomes" id="UP000216316"/>
    </source>
</evidence>
<reference evidence="2 3" key="1">
    <citation type="submission" date="2017-04" db="EMBL/GenBank/DDBJ databases">
        <authorList>
            <person name="Afonso C.L."/>
            <person name="Miller P.J."/>
            <person name="Scott M.A."/>
            <person name="Spackman E."/>
            <person name="Goraichik I."/>
            <person name="Dimitrov K.M."/>
            <person name="Suarez D.L."/>
            <person name="Swayne D.E."/>
        </authorList>
    </citation>
    <scope>NUCLEOTIDE SEQUENCE [LARGE SCALE GENOMIC DNA]</scope>
    <source>
        <strain evidence="2 3">609q</strain>
    </source>
</reference>
<reference evidence="3 4" key="3">
    <citation type="submission" date="2017-09" db="EMBL/GenBank/DDBJ databases">
        <title>Tripartite evolution among Lactobacillus johnsonii, Lactobacillus taiwanensis, Lactobacillus reuteri and their rodent host.</title>
        <authorList>
            <person name="Wang T."/>
            <person name="Knowles S."/>
            <person name="Cheng C."/>
        </authorList>
    </citation>
    <scope>NUCLEOTIDE SEQUENCE [LARGE SCALE GENOMIC DNA]</scope>
    <source>
        <strain evidence="2 3">609q</strain>
        <strain evidence="1 4">609u</strain>
    </source>
</reference>
<dbReference type="EMBL" id="NGNV01000044">
    <property type="protein sequence ID" value="OYR87351.1"/>
    <property type="molecule type" value="Genomic_DNA"/>
</dbReference>
<gene>
    <name evidence="1" type="ORF">CBF53_07835</name>
    <name evidence="2" type="ORF">CBF70_07280</name>
</gene>
<proteinExistence type="predicted"/>
<evidence type="ECO:0008006" key="5">
    <source>
        <dbReference type="Google" id="ProtNLM"/>
    </source>
</evidence>
<dbReference type="RefSeq" id="WP_094496544.1">
    <property type="nucleotide sequence ID" value="NZ_NGNV01000044.1"/>
</dbReference>
<name>A0A256LEL9_9LACO</name>
<evidence type="ECO:0000313" key="2">
    <source>
        <dbReference type="EMBL" id="OYR90972.1"/>
    </source>
</evidence>
<dbReference type="Proteomes" id="UP000215828">
    <property type="component" value="Unassembled WGS sequence"/>
</dbReference>
<sequence>MELEVSFKDISNEMTNILEEKNKAYGNSFDLTMDKWGTNVAGARLDDKINRIDGMLKDGNLVKNGESLLDNLFDLSGYSFLLIRYLVNKGVFTEDQVRKYFAVLDNQ</sequence>
<dbReference type="AlphaFoldDB" id="A0A256LEL9"/>
<evidence type="ECO:0000313" key="3">
    <source>
        <dbReference type="Proteomes" id="UP000215828"/>
    </source>
</evidence>
<organism evidence="2 3">
    <name type="scientific">Lactobacillus taiwanensis</name>
    <dbReference type="NCBI Taxonomy" id="508451"/>
    <lineage>
        <taxon>Bacteria</taxon>
        <taxon>Bacillati</taxon>
        <taxon>Bacillota</taxon>
        <taxon>Bacilli</taxon>
        <taxon>Lactobacillales</taxon>
        <taxon>Lactobacillaceae</taxon>
        <taxon>Lactobacillus</taxon>
    </lineage>
</organism>